<organism evidence="2 3">
    <name type="scientific">Plakobranchus ocellatus</name>
    <dbReference type="NCBI Taxonomy" id="259542"/>
    <lineage>
        <taxon>Eukaryota</taxon>
        <taxon>Metazoa</taxon>
        <taxon>Spiralia</taxon>
        <taxon>Lophotrochozoa</taxon>
        <taxon>Mollusca</taxon>
        <taxon>Gastropoda</taxon>
        <taxon>Heterobranchia</taxon>
        <taxon>Euthyneura</taxon>
        <taxon>Panpulmonata</taxon>
        <taxon>Sacoglossa</taxon>
        <taxon>Placobranchoidea</taxon>
        <taxon>Plakobranchidae</taxon>
        <taxon>Plakobranchus</taxon>
    </lineage>
</organism>
<dbReference type="AlphaFoldDB" id="A0AAV4D0N1"/>
<name>A0AAV4D0N1_9GAST</name>
<dbReference type="Proteomes" id="UP000735302">
    <property type="component" value="Unassembled WGS sequence"/>
</dbReference>
<evidence type="ECO:0000313" key="3">
    <source>
        <dbReference type="Proteomes" id="UP000735302"/>
    </source>
</evidence>
<evidence type="ECO:0000256" key="1">
    <source>
        <dbReference type="SAM" id="SignalP"/>
    </source>
</evidence>
<sequence length="176" mass="18776">MDLRNAASTSGWPICLCLGLFLTAAICQIPDDEDPCDSDDAILVPDDSKCLLLAPEAQTWSKAQAYCERRAGNLYRISQVRGSNPSPSQAKFHCSSLLLCTHLAGLSPGPCKGGEKSNGKLPQNTVCQEQSEPYSWFTDAWNKHHRGVSGTEDSESALGSKTHLKAGSSPVIGALA</sequence>
<dbReference type="InterPro" id="IPR016187">
    <property type="entry name" value="CTDL_fold"/>
</dbReference>
<keyword evidence="1" id="KW-0732">Signal</keyword>
<keyword evidence="3" id="KW-1185">Reference proteome</keyword>
<dbReference type="SUPFAM" id="SSF56436">
    <property type="entry name" value="C-type lectin-like"/>
    <property type="match status" value="1"/>
</dbReference>
<accession>A0AAV4D0N1</accession>
<reference evidence="2 3" key="1">
    <citation type="journal article" date="2021" name="Elife">
        <title>Chloroplast acquisition without the gene transfer in kleptoplastic sea slugs, Plakobranchus ocellatus.</title>
        <authorList>
            <person name="Maeda T."/>
            <person name="Takahashi S."/>
            <person name="Yoshida T."/>
            <person name="Shimamura S."/>
            <person name="Takaki Y."/>
            <person name="Nagai Y."/>
            <person name="Toyoda A."/>
            <person name="Suzuki Y."/>
            <person name="Arimoto A."/>
            <person name="Ishii H."/>
            <person name="Satoh N."/>
            <person name="Nishiyama T."/>
            <person name="Hasebe M."/>
            <person name="Maruyama T."/>
            <person name="Minagawa J."/>
            <person name="Obokata J."/>
            <person name="Shigenobu S."/>
        </authorList>
    </citation>
    <scope>NUCLEOTIDE SEQUENCE [LARGE SCALE GENOMIC DNA]</scope>
</reference>
<protein>
    <recommendedName>
        <fullName evidence="4">C-type lectin domain-containing protein</fullName>
    </recommendedName>
</protein>
<feature type="signal peptide" evidence="1">
    <location>
        <begin position="1"/>
        <end position="27"/>
    </location>
</feature>
<evidence type="ECO:0000313" key="2">
    <source>
        <dbReference type="EMBL" id="GFO37764.1"/>
    </source>
</evidence>
<evidence type="ECO:0008006" key="4">
    <source>
        <dbReference type="Google" id="ProtNLM"/>
    </source>
</evidence>
<gene>
    <name evidence="2" type="ORF">PoB_006426900</name>
</gene>
<dbReference type="EMBL" id="BLXT01007302">
    <property type="protein sequence ID" value="GFO37764.1"/>
    <property type="molecule type" value="Genomic_DNA"/>
</dbReference>
<proteinExistence type="predicted"/>
<comment type="caution">
    <text evidence="2">The sequence shown here is derived from an EMBL/GenBank/DDBJ whole genome shotgun (WGS) entry which is preliminary data.</text>
</comment>
<feature type="chain" id="PRO_5043932402" description="C-type lectin domain-containing protein" evidence="1">
    <location>
        <begin position="28"/>
        <end position="176"/>
    </location>
</feature>